<feature type="compositionally biased region" description="Pro residues" evidence="1">
    <location>
        <begin position="66"/>
        <end position="76"/>
    </location>
</feature>
<sequence>MPGADQGLGTPLARAASVQGRAQEVAAPAQAARRAGSVAMAAISPCQRLIQSAARRARSGASVPSAGPPASGPPGALPSDPSISSPTRPVPHGRAAALREGHLLVLVRQHGHPPTGPALPPRCTRPAPEEAPFALRRGGSSIRHPGP</sequence>
<keyword evidence="3" id="KW-1185">Reference proteome</keyword>
<reference evidence="2 3" key="1">
    <citation type="journal article" date="2019" name="Environ. Microbiol.">
        <title>Species interactions and distinct microbial communities in high Arctic permafrost affected cryosols are associated with the CH4 and CO2 gas fluxes.</title>
        <authorList>
            <person name="Altshuler I."/>
            <person name="Hamel J."/>
            <person name="Turney S."/>
            <person name="Magnuson E."/>
            <person name="Levesque R."/>
            <person name="Greer C."/>
            <person name="Whyte L.G."/>
        </authorList>
    </citation>
    <scope>NUCLEOTIDE SEQUENCE [LARGE SCALE GENOMIC DNA]</scope>
    <source>
        <strain evidence="2 3">S9.3B</strain>
    </source>
</reference>
<evidence type="ECO:0000313" key="3">
    <source>
        <dbReference type="Proteomes" id="UP000317078"/>
    </source>
</evidence>
<protein>
    <submittedName>
        <fullName evidence="2">Uncharacterized protein</fullName>
    </submittedName>
</protein>
<gene>
    <name evidence="2" type="ORF">EAH89_20850</name>
</gene>
<dbReference type="EMBL" id="RCZP01000027">
    <property type="protein sequence ID" value="TPG49616.1"/>
    <property type="molecule type" value="Genomic_DNA"/>
</dbReference>
<name>A0A502FKB2_9PROT</name>
<accession>A0A502FKB2</accession>
<organism evidence="2 3">
    <name type="scientific">Muricoccus nepalensis</name>
    <dbReference type="NCBI Taxonomy" id="1854500"/>
    <lineage>
        <taxon>Bacteria</taxon>
        <taxon>Pseudomonadati</taxon>
        <taxon>Pseudomonadota</taxon>
        <taxon>Alphaproteobacteria</taxon>
        <taxon>Acetobacterales</taxon>
        <taxon>Roseomonadaceae</taxon>
        <taxon>Muricoccus</taxon>
    </lineage>
</organism>
<feature type="region of interest" description="Disordered" evidence="1">
    <location>
        <begin position="52"/>
        <end position="147"/>
    </location>
</feature>
<evidence type="ECO:0000256" key="1">
    <source>
        <dbReference type="SAM" id="MobiDB-lite"/>
    </source>
</evidence>
<proteinExistence type="predicted"/>
<feature type="compositionally biased region" description="Low complexity" evidence="1">
    <location>
        <begin position="22"/>
        <end position="38"/>
    </location>
</feature>
<dbReference type="Proteomes" id="UP000317078">
    <property type="component" value="Unassembled WGS sequence"/>
</dbReference>
<dbReference type="AlphaFoldDB" id="A0A502FKB2"/>
<feature type="region of interest" description="Disordered" evidence="1">
    <location>
        <begin position="1"/>
        <end position="38"/>
    </location>
</feature>
<evidence type="ECO:0000313" key="2">
    <source>
        <dbReference type="EMBL" id="TPG49616.1"/>
    </source>
</evidence>
<comment type="caution">
    <text evidence="2">The sequence shown here is derived from an EMBL/GenBank/DDBJ whole genome shotgun (WGS) entry which is preliminary data.</text>
</comment>